<dbReference type="GO" id="GO:0007188">
    <property type="term" value="P:adenylate cyclase-modulating G protein-coupled receptor signaling pathway"/>
    <property type="evidence" value="ECO:0007669"/>
    <property type="project" value="TreeGrafter"/>
</dbReference>
<evidence type="ECO:0000256" key="13">
    <source>
        <dbReference type="SAM" id="Phobius"/>
    </source>
</evidence>
<keyword evidence="5" id="KW-0732">Signal</keyword>
<comment type="subcellular location">
    <subcellularLocation>
        <location evidence="1">Cell membrane</location>
        <topology evidence="1">Multi-pass membrane protein</topology>
    </subcellularLocation>
</comment>
<evidence type="ECO:0000256" key="12">
    <source>
        <dbReference type="ARBA" id="ARBA00023224"/>
    </source>
</evidence>
<dbReference type="InterPro" id="IPR017981">
    <property type="entry name" value="GPCR_2-like_7TM"/>
</dbReference>
<dbReference type="InterPro" id="IPR036445">
    <property type="entry name" value="GPCR_2_extracell_dom_sf"/>
</dbReference>
<dbReference type="Pfam" id="PF02793">
    <property type="entry name" value="HRM"/>
    <property type="match status" value="1"/>
</dbReference>
<evidence type="ECO:0000256" key="3">
    <source>
        <dbReference type="ARBA" id="ARBA00022475"/>
    </source>
</evidence>
<keyword evidence="9" id="KW-1015">Disulfide bond</keyword>
<dbReference type="PROSITE" id="PS00649">
    <property type="entry name" value="G_PROTEIN_RECEP_F2_1"/>
    <property type="match status" value="1"/>
</dbReference>
<evidence type="ECO:0008006" key="18">
    <source>
        <dbReference type="Google" id="ProtNLM"/>
    </source>
</evidence>
<dbReference type="GO" id="GO:0007166">
    <property type="term" value="P:cell surface receptor signaling pathway"/>
    <property type="evidence" value="ECO:0007669"/>
    <property type="project" value="InterPro"/>
</dbReference>
<dbReference type="FunCoup" id="A0A482XCH2">
    <property type="interactions" value="17"/>
</dbReference>
<feature type="domain" description="G-protein coupled receptors family 2 profile 2" evidence="15">
    <location>
        <begin position="143"/>
        <end position="393"/>
    </location>
</feature>
<proteinExistence type="inferred from homology"/>
<evidence type="ECO:0000256" key="2">
    <source>
        <dbReference type="ARBA" id="ARBA00005314"/>
    </source>
</evidence>
<feature type="transmembrane region" description="Helical" evidence="13">
    <location>
        <begin position="178"/>
        <end position="196"/>
    </location>
</feature>
<dbReference type="EMBL" id="QKKF02012754">
    <property type="protein sequence ID" value="RZF43372.1"/>
    <property type="molecule type" value="Genomic_DNA"/>
</dbReference>
<dbReference type="InterPro" id="IPR017983">
    <property type="entry name" value="GPCR_2_secretin-like_CS"/>
</dbReference>
<keyword evidence="12" id="KW-0807">Transducer</keyword>
<dbReference type="PRINTS" id="PR01350">
    <property type="entry name" value="CTRFAMILY"/>
</dbReference>
<keyword evidence="3" id="KW-1003">Cell membrane</keyword>
<dbReference type="InterPro" id="IPR000832">
    <property type="entry name" value="GPCR_2_secretin-like"/>
</dbReference>
<comment type="similarity">
    <text evidence="2">Belongs to the G-protein coupled receptor 2 family.</text>
</comment>
<evidence type="ECO:0000256" key="5">
    <source>
        <dbReference type="ARBA" id="ARBA00022729"/>
    </source>
</evidence>
<evidence type="ECO:0000259" key="15">
    <source>
        <dbReference type="PROSITE" id="PS50261"/>
    </source>
</evidence>
<feature type="transmembrane region" description="Helical" evidence="13">
    <location>
        <begin position="255"/>
        <end position="275"/>
    </location>
</feature>
<protein>
    <recommendedName>
        <fullName evidence="18">Calcitonin receptor</fullName>
    </recommendedName>
</protein>
<dbReference type="GO" id="GO:0005886">
    <property type="term" value="C:plasma membrane"/>
    <property type="evidence" value="ECO:0007669"/>
    <property type="project" value="UniProtKB-SubCell"/>
</dbReference>
<evidence type="ECO:0000256" key="9">
    <source>
        <dbReference type="ARBA" id="ARBA00023157"/>
    </source>
</evidence>
<name>A0A482XCH2_LAOST</name>
<dbReference type="Gene3D" id="1.20.1070.10">
    <property type="entry name" value="Rhodopsin 7-helix transmembrane proteins"/>
    <property type="match status" value="1"/>
</dbReference>
<evidence type="ECO:0000259" key="14">
    <source>
        <dbReference type="PROSITE" id="PS50227"/>
    </source>
</evidence>
<dbReference type="PROSITE" id="PS50227">
    <property type="entry name" value="G_PROTEIN_RECEP_F2_3"/>
    <property type="match status" value="1"/>
</dbReference>
<dbReference type="InterPro" id="IPR001879">
    <property type="entry name" value="GPCR_2_extracellular_dom"/>
</dbReference>
<dbReference type="AlphaFoldDB" id="A0A482XCH2"/>
<dbReference type="PANTHER" id="PTHR45620">
    <property type="entry name" value="PDF RECEPTOR-LIKE PROTEIN-RELATED"/>
    <property type="match status" value="1"/>
</dbReference>
<accession>A0A482XCH2</accession>
<evidence type="ECO:0000256" key="1">
    <source>
        <dbReference type="ARBA" id="ARBA00004651"/>
    </source>
</evidence>
<evidence type="ECO:0000256" key="10">
    <source>
        <dbReference type="ARBA" id="ARBA00023170"/>
    </source>
</evidence>
<evidence type="ECO:0000256" key="7">
    <source>
        <dbReference type="ARBA" id="ARBA00023040"/>
    </source>
</evidence>
<dbReference type="InterPro" id="IPR050332">
    <property type="entry name" value="GPCR_2"/>
</dbReference>
<evidence type="ECO:0000313" key="17">
    <source>
        <dbReference type="Proteomes" id="UP000291343"/>
    </source>
</evidence>
<dbReference type="Proteomes" id="UP000291343">
    <property type="component" value="Unassembled WGS sequence"/>
</dbReference>
<keyword evidence="4 13" id="KW-0812">Transmembrane</keyword>
<dbReference type="SUPFAM" id="SSF111418">
    <property type="entry name" value="Hormone receptor domain"/>
    <property type="match status" value="1"/>
</dbReference>
<dbReference type="Gene3D" id="4.10.1240.10">
    <property type="entry name" value="GPCR, family 2, extracellular hormone receptor domain"/>
    <property type="match status" value="1"/>
</dbReference>
<keyword evidence="7" id="KW-0297">G-protein coupled receptor</keyword>
<keyword evidence="11" id="KW-0325">Glycoprotein</keyword>
<keyword evidence="8 13" id="KW-0472">Membrane</keyword>
<gene>
    <name evidence="16" type="ORF">LSTR_LSTR001633</name>
</gene>
<feature type="transmembrane region" description="Helical" evidence="13">
    <location>
        <begin position="370"/>
        <end position="400"/>
    </location>
</feature>
<evidence type="ECO:0000313" key="16">
    <source>
        <dbReference type="EMBL" id="RZF43372.1"/>
    </source>
</evidence>
<feature type="domain" description="G-protein coupled receptors family 2 profile 1" evidence="14">
    <location>
        <begin position="45"/>
        <end position="135"/>
    </location>
</feature>
<dbReference type="SMR" id="A0A482XCH2"/>
<feature type="transmembrane region" description="Helical" evidence="13">
    <location>
        <begin position="229"/>
        <end position="248"/>
    </location>
</feature>
<dbReference type="STRING" id="195883.A0A482XCH2"/>
<feature type="transmembrane region" description="Helical" evidence="13">
    <location>
        <begin position="341"/>
        <end position="358"/>
    </location>
</feature>
<dbReference type="PROSITE" id="PS50261">
    <property type="entry name" value="G_PROTEIN_RECEP_F2_4"/>
    <property type="match status" value="1"/>
</dbReference>
<comment type="caution">
    <text evidence="16">The sequence shown here is derived from an EMBL/GenBank/DDBJ whole genome shotgun (WGS) entry which is preliminary data.</text>
</comment>
<feature type="transmembrane region" description="Helical" evidence="13">
    <location>
        <begin position="295"/>
        <end position="320"/>
    </location>
</feature>
<dbReference type="PANTHER" id="PTHR45620:SF43">
    <property type="entry name" value="HECTOR, ISOFORM A"/>
    <property type="match status" value="1"/>
</dbReference>
<dbReference type="InterPro" id="IPR003287">
    <property type="entry name" value="GPCR_2_calcitonin_rcpt_fam"/>
</dbReference>
<organism evidence="16 17">
    <name type="scientific">Laodelphax striatellus</name>
    <name type="common">Small brown planthopper</name>
    <name type="synonym">Delphax striatella</name>
    <dbReference type="NCBI Taxonomy" id="195883"/>
    <lineage>
        <taxon>Eukaryota</taxon>
        <taxon>Metazoa</taxon>
        <taxon>Ecdysozoa</taxon>
        <taxon>Arthropoda</taxon>
        <taxon>Hexapoda</taxon>
        <taxon>Insecta</taxon>
        <taxon>Pterygota</taxon>
        <taxon>Neoptera</taxon>
        <taxon>Paraneoptera</taxon>
        <taxon>Hemiptera</taxon>
        <taxon>Auchenorrhyncha</taxon>
        <taxon>Fulgoroidea</taxon>
        <taxon>Delphacidae</taxon>
        <taxon>Criomorphinae</taxon>
        <taxon>Laodelphax</taxon>
    </lineage>
</organism>
<dbReference type="CDD" id="cd15260">
    <property type="entry name" value="7tmB1_NPR_B4_insect-like"/>
    <property type="match status" value="1"/>
</dbReference>
<dbReference type="OrthoDB" id="16753at2759"/>
<evidence type="ECO:0000256" key="8">
    <source>
        <dbReference type="ARBA" id="ARBA00023136"/>
    </source>
</evidence>
<dbReference type="Pfam" id="PF00002">
    <property type="entry name" value="7tm_2"/>
    <property type="match status" value="1"/>
</dbReference>
<keyword evidence="17" id="KW-1185">Reference proteome</keyword>
<sequence length="428" mass="48766">MFCIAGGVSMMAVHFGQPDGGITMITMSPEQLNASLRFFKKLKEDCDHKRRLKLVSAAEGVTGIEELQCPAVFDGWTCWDATPAGEKAFAPCPDFVTGFEKTRFAFRSCMENGTWFRHPQTGKYWSNYTTCVDIEDLEFREFVNSLYVTGYSVSSAALLISLLIFLTFRSLRCTRIAIHVHLFVSFAANNLMWIVWYKQVVGVTKVVQENDIYCQALHIILQYLMVANYMWMFCEGLHLHLALVVVFVKDECAMRLFYFIGWCLPLFITTVYTLVRMSYPHDTSQCWMGDSYSQWVLIVPVCLSMLASLAFLINVVRVLLTKLHCNSANPAPIGLRKAVRAALILIPLFGIHHILIPFRPEPHAPLEMTYQIFSALLVSLQGFCVSVLFCFANVDVHCAFKNVFRRMRRRRAGDNNGNVTQTQTREMV</sequence>
<evidence type="ECO:0000256" key="4">
    <source>
        <dbReference type="ARBA" id="ARBA00022692"/>
    </source>
</evidence>
<dbReference type="PRINTS" id="PR00249">
    <property type="entry name" value="GPCRSECRETIN"/>
</dbReference>
<feature type="transmembrane region" description="Helical" evidence="13">
    <location>
        <begin position="146"/>
        <end position="166"/>
    </location>
</feature>
<dbReference type="GO" id="GO:0004948">
    <property type="term" value="F:calcitonin receptor activity"/>
    <property type="evidence" value="ECO:0007669"/>
    <property type="project" value="InterPro"/>
</dbReference>
<dbReference type="SMART" id="SM00008">
    <property type="entry name" value="HormR"/>
    <property type="match status" value="1"/>
</dbReference>
<keyword evidence="10" id="KW-0675">Receptor</keyword>
<reference evidence="16 17" key="1">
    <citation type="journal article" date="2017" name="Gigascience">
        <title>Genome sequence of the small brown planthopper, Laodelphax striatellus.</title>
        <authorList>
            <person name="Zhu J."/>
            <person name="Jiang F."/>
            <person name="Wang X."/>
            <person name="Yang P."/>
            <person name="Bao Y."/>
            <person name="Zhao W."/>
            <person name="Wang W."/>
            <person name="Lu H."/>
            <person name="Wang Q."/>
            <person name="Cui N."/>
            <person name="Li J."/>
            <person name="Chen X."/>
            <person name="Luo L."/>
            <person name="Yu J."/>
            <person name="Kang L."/>
            <person name="Cui F."/>
        </authorList>
    </citation>
    <scope>NUCLEOTIDE SEQUENCE [LARGE SCALE GENOMIC DNA]</scope>
    <source>
        <strain evidence="16">Lst14</strain>
    </source>
</reference>
<evidence type="ECO:0000256" key="6">
    <source>
        <dbReference type="ARBA" id="ARBA00022989"/>
    </source>
</evidence>
<evidence type="ECO:0000256" key="11">
    <source>
        <dbReference type="ARBA" id="ARBA00023180"/>
    </source>
</evidence>
<dbReference type="InParanoid" id="A0A482XCH2"/>
<keyword evidence="6 13" id="KW-1133">Transmembrane helix</keyword>